<dbReference type="EMBL" id="KQ430077">
    <property type="protein sequence ID" value="KOF64714.1"/>
    <property type="molecule type" value="Genomic_DNA"/>
</dbReference>
<name>A0A0L8FKP5_OCTBM</name>
<reference evidence="2" key="1">
    <citation type="submission" date="2015-07" db="EMBL/GenBank/DDBJ databases">
        <title>MeaNS - Measles Nucleotide Surveillance Program.</title>
        <authorList>
            <person name="Tran T."/>
            <person name="Druce J."/>
        </authorList>
    </citation>
    <scope>NUCLEOTIDE SEQUENCE</scope>
    <source>
        <strain evidence="2">UCB-OBI-ISO-001</strain>
        <tissue evidence="2">Gonad</tissue>
    </source>
</reference>
<evidence type="ECO:0000313" key="2">
    <source>
        <dbReference type="EMBL" id="KOF64714.1"/>
    </source>
</evidence>
<feature type="compositionally biased region" description="Low complexity" evidence="1">
    <location>
        <begin position="231"/>
        <end position="243"/>
    </location>
</feature>
<accession>A0A0L8FKP5</accession>
<evidence type="ECO:0000256" key="1">
    <source>
        <dbReference type="SAM" id="MobiDB-lite"/>
    </source>
</evidence>
<proteinExistence type="predicted"/>
<sequence length="294" mass="33564">KSRVNSLNGGMENKSNKNKNESTDTTSTNTNRPKIKKHKEKNRTDNSSVRENPNDRNNNSNRRITKHSNNKLRNYIWYTIPYNVAVTGRLCKKIFSIISNNFPPTHKCNSILSTKTIRISYSTLPNMKCLISKHNKTKIKKARLRIINNYQSNPDNPRATVDSIQTNNPENYNIVDNASNSNNYNDNKTIRPYNHTQISNHSTIDESLNLDPTQDSGTPYSTSALNNDTATNNRISNSTSSIRRPSKYKIGSSFRLRHKANSTSLSRRIWELKDENINFNLRWSIVGSAATCNL</sequence>
<protein>
    <submittedName>
        <fullName evidence="2">Uncharacterized protein</fullName>
    </submittedName>
</protein>
<feature type="region of interest" description="Disordered" evidence="1">
    <location>
        <begin position="223"/>
        <end position="244"/>
    </location>
</feature>
<feature type="region of interest" description="Disordered" evidence="1">
    <location>
        <begin position="1"/>
        <end position="66"/>
    </location>
</feature>
<gene>
    <name evidence="2" type="ORF">OCBIM_22016902mg</name>
</gene>
<feature type="non-terminal residue" evidence="2">
    <location>
        <position position="1"/>
    </location>
</feature>
<dbReference type="AlphaFoldDB" id="A0A0L8FKP5"/>
<organism evidence="2">
    <name type="scientific">Octopus bimaculoides</name>
    <name type="common">California two-spotted octopus</name>
    <dbReference type="NCBI Taxonomy" id="37653"/>
    <lineage>
        <taxon>Eukaryota</taxon>
        <taxon>Metazoa</taxon>
        <taxon>Spiralia</taxon>
        <taxon>Lophotrochozoa</taxon>
        <taxon>Mollusca</taxon>
        <taxon>Cephalopoda</taxon>
        <taxon>Coleoidea</taxon>
        <taxon>Octopodiformes</taxon>
        <taxon>Octopoda</taxon>
        <taxon>Incirrata</taxon>
        <taxon>Octopodidae</taxon>
        <taxon>Octopus</taxon>
    </lineage>
</organism>